<accession>A0A0A9H175</accession>
<organism evidence="1">
    <name type="scientific">Arundo donax</name>
    <name type="common">Giant reed</name>
    <name type="synonym">Donax arundinaceus</name>
    <dbReference type="NCBI Taxonomy" id="35708"/>
    <lineage>
        <taxon>Eukaryota</taxon>
        <taxon>Viridiplantae</taxon>
        <taxon>Streptophyta</taxon>
        <taxon>Embryophyta</taxon>
        <taxon>Tracheophyta</taxon>
        <taxon>Spermatophyta</taxon>
        <taxon>Magnoliopsida</taxon>
        <taxon>Liliopsida</taxon>
        <taxon>Poales</taxon>
        <taxon>Poaceae</taxon>
        <taxon>PACMAD clade</taxon>
        <taxon>Arundinoideae</taxon>
        <taxon>Arundineae</taxon>
        <taxon>Arundo</taxon>
    </lineage>
</organism>
<reference evidence="1" key="2">
    <citation type="journal article" date="2015" name="Data Brief">
        <title>Shoot transcriptome of the giant reed, Arundo donax.</title>
        <authorList>
            <person name="Barrero R.A."/>
            <person name="Guerrero F.D."/>
            <person name="Moolhuijzen P."/>
            <person name="Goolsby J.A."/>
            <person name="Tidwell J."/>
            <person name="Bellgard S.E."/>
            <person name="Bellgard M.I."/>
        </authorList>
    </citation>
    <scope>NUCLEOTIDE SEQUENCE</scope>
    <source>
        <tissue evidence="1">Shoot tissue taken approximately 20 cm above the soil surface</tissue>
    </source>
</reference>
<dbReference type="EMBL" id="GBRH01169320">
    <property type="protein sequence ID" value="JAE28576.1"/>
    <property type="molecule type" value="Transcribed_RNA"/>
</dbReference>
<evidence type="ECO:0000313" key="1">
    <source>
        <dbReference type="EMBL" id="JAE28576.1"/>
    </source>
</evidence>
<reference evidence="1" key="1">
    <citation type="submission" date="2014-09" db="EMBL/GenBank/DDBJ databases">
        <authorList>
            <person name="Magalhaes I.L.F."/>
            <person name="Oliveira U."/>
            <person name="Santos F.R."/>
            <person name="Vidigal T.H.D.A."/>
            <person name="Brescovit A.D."/>
            <person name="Santos A.J."/>
        </authorList>
    </citation>
    <scope>NUCLEOTIDE SEQUENCE</scope>
    <source>
        <tissue evidence="1">Shoot tissue taken approximately 20 cm above the soil surface</tissue>
    </source>
</reference>
<name>A0A0A9H175_ARUDO</name>
<dbReference type="AlphaFoldDB" id="A0A0A9H175"/>
<sequence>MSAVSNYHTQLISISSHPSLFMHDIWYSLDDA</sequence>
<proteinExistence type="predicted"/>
<protein>
    <submittedName>
        <fullName evidence="1">Uncharacterized protein</fullName>
    </submittedName>
</protein>